<dbReference type="Pfam" id="PF13374">
    <property type="entry name" value="TPR_10"/>
    <property type="match status" value="3"/>
</dbReference>
<gene>
    <name evidence="3" type="ORF">GUY60_03530</name>
</gene>
<evidence type="ECO:0000313" key="4">
    <source>
        <dbReference type="Proteomes" id="UP000598297"/>
    </source>
</evidence>
<dbReference type="Gene3D" id="1.25.40.10">
    <property type="entry name" value="Tetratricopeptide repeat domain"/>
    <property type="match status" value="2"/>
</dbReference>
<feature type="domain" description="NB-ARC" evidence="2">
    <location>
        <begin position="116"/>
        <end position="250"/>
    </location>
</feature>
<reference evidence="3" key="1">
    <citation type="submission" date="2020-01" db="EMBL/GenBank/DDBJ databases">
        <title>Whole-genome analyses of novel actinobacteria.</title>
        <authorList>
            <person name="Sahin N."/>
        </authorList>
    </citation>
    <scope>NUCLEOTIDE SEQUENCE</scope>
    <source>
        <strain evidence="3">YC537</strain>
    </source>
</reference>
<dbReference type="PANTHER" id="PTHR46082:SF6">
    <property type="entry name" value="AAA+ ATPASE DOMAIN-CONTAINING PROTEIN-RELATED"/>
    <property type="match status" value="1"/>
</dbReference>
<keyword evidence="4" id="KW-1185">Reference proteome</keyword>
<evidence type="ECO:0000313" key="3">
    <source>
        <dbReference type="EMBL" id="NBE50512.1"/>
    </source>
</evidence>
<dbReference type="OrthoDB" id="3885120at2"/>
<dbReference type="EMBL" id="JAAAHS010000013">
    <property type="protein sequence ID" value="NBE50512.1"/>
    <property type="molecule type" value="Genomic_DNA"/>
</dbReference>
<dbReference type="InterPro" id="IPR002182">
    <property type="entry name" value="NB-ARC"/>
</dbReference>
<dbReference type="Pfam" id="PF13424">
    <property type="entry name" value="TPR_12"/>
    <property type="match status" value="2"/>
</dbReference>
<dbReference type="SUPFAM" id="SSF48452">
    <property type="entry name" value="TPR-like"/>
    <property type="match status" value="2"/>
</dbReference>
<evidence type="ECO:0000259" key="2">
    <source>
        <dbReference type="Pfam" id="PF00931"/>
    </source>
</evidence>
<dbReference type="InterPro" id="IPR011990">
    <property type="entry name" value="TPR-like_helical_dom_sf"/>
</dbReference>
<dbReference type="GO" id="GO:0043531">
    <property type="term" value="F:ADP binding"/>
    <property type="evidence" value="ECO:0007669"/>
    <property type="project" value="InterPro"/>
</dbReference>
<dbReference type="Pfam" id="PF00931">
    <property type="entry name" value="NB-ARC"/>
    <property type="match status" value="1"/>
</dbReference>
<accession>A0A964XKA7</accession>
<feature type="region of interest" description="Disordered" evidence="1">
    <location>
        <begin position="1"/>
        <end position="40"/>
    </location>
</feature>
<evidence type="ECO:0000256" key="1">
    <source>
        <dbReference type="SAM" id="MobiDB-lite"/>
    </source>
</evidence>
<dbReference type="InterPro" id="IPR027417">
    <property type="entry name" value="P-loop_NTPase"/>
</dbReference>
<dbReference type="Gene3D" id="3.40.50.300">
    <property type="entry name" value="P-loop containing nucleotide triphosphate hydrolases"/>
    <property type="match status" value="1"/>
</dbReference>
<protein>
    <submittedName>
        <fullName evidence="3">Tetratricopeptide repeat protein</fullName>
    </submittedName>
</protein>
<comment type="caution">
    <text evidence="3">The sequence shown here is derived from an EMBL/GenBank/DDBJ whole genome shotgun (WGS) entry which is preliminary data.</text>
</comment>
<dbReference type="InterPro" id="IPR053137">
    <property type="entry name" value="NLR-like"/>
</dbReference>
<sequence length="842" mass="91066">MSPRWRRRRGDEATSGTTEGPALAARQASGGPERIVAGDGGVAAGGDASYNAIGPDSQVNVYRQTHVHLTAREVTWPLEIGIVPGLATAFQPRAALREQIDAARGQRAAAVLTQVLSGGGGVGKSQLAASYADEAIRAGTDLVVWANAGEVQQVVALYAQAAALVSAPGATGEDPERDARALLSWLATTDRRWLVVLDDVTDPAGMKDWWPSSRTGTGWVLATTRIHDARLTGNGRRRIQVDVYTPDEAAAYLRTRLTEDGAEHLLDDGLDDLAAALGCLPLALGHAAAYMLNQDLTCARYLALFNDSTRPLEQLLPEEADAEGYGRQIATTLLLSLDVAQHTEPVGLARPALRLAALLDPAGHPHVLWKTPAVLTYLTEQRAPAPDGAHRSEPVTAEQAEAVLRVLHRYALIGIDRRQAPHAVRVHALTARATREPLGDDALRALAQAAADALLDIWPDPDHLHPALASALRSNIDQLHQNTGEHLWRPEAHEILFHAGSSWVCTGLMATAIAYWKRLSVTSRAILGPEHSGTLRACANLANLYRGSTEAITLTERVVADCERLLGPEHHDTLRFRADLVTRYADTGRITEAVTLAKSILAVRRRRLGPTHPDTLTARESLGFAYSQAGRITKAITLTENVLAARERLLGPTHPDTLRVRANLAAAYGDAGRTAEAITLTENVLADRERFLGPTHHDTLLSRATLASAYSQVGRITEAIALTENVLAEREGFLGPTHVETLRTRNQLALYYDQAGRTADAITLEESVLADCERFLGPTHLDTLHVRANLATSYADAGRITEAITLAEGVLADRERLLGSEHHETARARHYLWGLLAWQRGQ</sequence>
<name>A0A964XKA7_9ACTN</name>
<proteinExistence type="predicted"/>
<dbReference type="AlphaFoldDB" id="A0A964XKA7"/>
<dbReference type="Proteomes" id="UP000598297">
    <property type="component" value="Unassembled WGS sequence"/>
</dbReference>
<dbReference type="SUPFAM" id="SSF52540">
    <property type="entry name" value="P-loop containing nucleoside triphosphate hydrolases"/>
    <property type="match status" value="1"/>
</dbReference>
<dbReference type="PANTHER" id="PTHR46082">
    <property type="entry name" value="ATP/GTP-BINDING PROTEIN-RELATED"/>
    <property type="match status" value="1"/>
</dbReference>
<organism evidence="3 4">
    <name type="scientific">Streptomyces boluensis</name>
    <dbReference type="NCBI Taxonomy" id="1775135"/>
    <lineage>
        <taxon>Bacteria</taxon>
        <taxon>Bacillati</taxon>
        <taxon>Actinomycetota</taxon>
        <taxon>Actinomycetes</taxon>
        <taxon>Kitasatosporales</taxon>
        <taxon>Streptomycetaceae</taxon>
        <taxon>Streptomyces</taxon>
    </lineage>
</organism>